<organism evidence="1 2">
    <name type="scientific">Nonlabens dokdonensis</name>
    <dbReference type="NCBI Taxonomy" id="328515"/>
    <lineage>
        <taxon>Bacteria</taxon>
        <taxon>Pseudomonadati</taxon>
        <taxon>Bacteroidota</taxon>
        <taxon>Flavobacteriia</taxon>
        <taxon>Flavobacteriales</taxon>
        <taxon>Flavobacteriaceae</taxon>
        <taxon>Nonlabens</taxon>
    </lineage>
</organism>
<proteinExistence type="predicted"/>
<evidence type="ECO:0000313" key="2">
    <source>
        <dbReference type="Proteomes" id="UP000196102"/>
    </source>
</evidence>
<reference evidence="2" key="1">
    <citation type="journal article" date="2017" name="Proc. Natl. Acad. Sci. U.S.A.">
        <title>Simulation of Deepwater Horizon oil plume reveals substrate specialization within a complex community of hydrocarbon-degraders.</title>
        <authorList>
            <person name="Hu P."/>
            <person name="Dubinsky E.A."/>
            <person name="Probst A.J."/>
            <person name="Wang J."/>
            <person name="Sieber C.M.K."/>
            <person name="Tom L.M."/>
            <person name="Gardinali P."/>
            <person name="Banfield J.F."/>
            <person name="Atlas R.M."/>
            <person name="Andersen G.L."/>
        </authorList>
    </citation>
    <scope>NUCLEOTIDE SEQUENCE [LARGE SCALE GENOMIC DNA]</scope>
</reference>
<dbReference type="GO" id="GO:0016740">
    <property type="term" value="F:transferase activity"/>
    <property type="evidence" value="ECO:0007669"/>
    <property type="project" value="UniProtKB-KW"/>
</dbReference>
<accession>A0A1Z8BC36</accession>
<name>A0A1Z8BC36_9FLAO</name>
<protein>
    <submittedName>
        <fullName evidence="1">Glucosyltransferase-S</fullName>
    </submittedName>
</protein>
<gene>
    <name evidence="1" type="ORF">A9Q93_01750</name>
</gene>
<dbReference type="InterPro" id="IPR021787">
    <property type="entry name" value="DUF3352"/>
</dbReference>
<dbReference type="Pfam" id="PF11832">
    <property type="entry name" value="DUF3352"/>
    <property type="match status" value="1"/>
</dbReference>
<keyword evidence="1" id="KW-0808">Transferase</keyword>
<dbReference type="SUPFAM" id="SSF82185">
    <property type="entry name" value="Histone H3 K4-specific methyltransferase SET7/9 N-terminal domain"/>
    <property type="match status" value="1"/>
</dbReference>
<comment type="caution">
    <text evidence="1">The sequence shown here is derived from an EMBL/GenBank/DDBJ whole genome shotgun (WGS) entry which is preliminary data.</text>
</comment>
<dbReference type="AlphaFoldDB" id="A0A1Z8BC36"/>
<dbReference type="Proteomes" id="UP000196102">
    <property type="component" value="Unassembled WGS sequence"/>
</dbReference>
<sequence>MSAHMIKRDDYAFLYVVDMEKLSRFEFIKNNINQLVNKNYDVTKRIYNEVEITEITDKSTYEILSLAFIENQMLASYTHTLVEKSIDEYLSPVIGRDLQFLEIQREVKQQDLFRFYLNHKYLTDYYKAFSNENSAIVELFEEHFNFSGFHIDVDSDRLLNANGYSNGDQTAQSLITALYDSGTSKVTVSEILPQETVLFLSFGFDEFSELHGNFYDLLENQNPSLFNEYKQGRKKIEDLVEIDLERDFYSWMDDELAFAKADSKNISEKEGIAVILKAKNTDDAIERLKFVEQQIAENTPVKFKEVDYRGYKINYLDLKGFFKLIAGSLFDAIEKPYYTVIDDFVVFSNSPKTLKLFIDAQETGKTLVEDEYYKDFKDEFSSESNVFLYVDTNKLIDASSKYLTSSSKEELDLNKTFFSQFTQFGLELTAQESVFQSKAMIHYDKDYDHEALQQEKRTKDLPLDFVTIRKEEISKETVFDIPPIFPDDFTANFYEQKYTNGKTKMKVYLKDGMPDGRYKEYYFDGQLKISGRFDEGEKDGKWKAYLRNGKLYHKERF</sequence>
<evidence type="ECO:0000313" key="1">
    <source>
        <dbReference type="EMBL" id="OUS20165.1"/>
    </source>
</evidence>
<dbReference type="Gene3D" id="2.20.110.10">
    <property type="entry name" value="Histone H3 K4-specific methyltransferase SET7/9 N-terminal domain"/>
    <property type="match status" value="1"/>
</dbReference>
<dbReference type="EMBL" id="MAAX01000028">
    <property type="protein sequence ID" value="OUS20165.1"/>
    <property type="molecule type" value="Genomic_DNA"/>
</dbReference>